<dbReference type="NCBIfam" id="TIGR00350">
    <property type="entry name" value="lytR_cpsA_psr"/>
    <property type="match status" value="1"/>
</dbReference>
<dbReference type="EMBL" id="CP027783">
    <property type="protein sequence ID" value="AYW48765.1"/>
    <property type="molecule type" value="Genomic_DNA"/>
</dbReference>
<dbReference type="Proteomes" id="UP000268310">
    <property type="component" value="Chromosome"/>
</dbReference>
<gene>
    <name evidence="5" type="ORF">C7K38_10475</name>
    <name evidence="6" type="ORF">GCM10025885_04890</name>
</gene>
<dbReference type="Proteomes" id="UP001157039">
    <property type="component" value="Unassembled WGS sequence"/>
</dbReference>
<dbReference type="AlphaFoldDB" id="A0AA38CXH1"/>
<name>A0AA38CXH1_9ENTE</name>
<protein>
    <submittedName>
        <fullName evidence="5">LytR family transcriptional regulator</fullName>
    </submittedName>
</protein>
<dbReference type="PANTHER" id="PTHR33392:SF6">
    <property type="entry name" value="POLYISOPRENYL-TEICHOIC ACID--PEPTIDOGLYCAN TEICHOIC ACID TRANSFERASE TAGU"/>
    <property type="match status" value="1"/>
</dbReference>
<reference evidence="6 8" key="2">
    <citation type="journal article" date="2014" name="Int. J. Syst. Evol. Microbiol.">
        <title>Complete genome sequence of Corynebacterium casei LMG S-19264T (=DSM 44701T), isolated from a smear-ripened cheese.</title>
        <authorList>
            <consortium name="US DOE Joint Genome Institute (JGI-PGF)"/>
            <person name="Walter F."/>
            <person name="Albersmeier A."/>
            <person name="Kalinowski J."/>
            <person name="Ruckert C."/>
        </authorList>
    </citation>
    <scope>NUCLEOTIDE SEQUENCE [LARGE SCALE GENOMIC DNA]</scope>
    <source>
        <strain evidence="6 8">NBRC 114545</strain>
    </source>
</reference>
<keyword evidence="3" id="KW-0472">Membrane</keyword>
<comment type="similarity">
    <text evidence="1">Belongs to the LytR/CpsA/Psr (LCP) family.</text>
</comment>
<evidence type="ECO:0000259" key="4">
    <source>
        <dbReference type="Pfam" id="PF03816"/>
    </source>
</evidence>
<evidence type="ECO:0000313" key="5">
    <source>
        <dbReference type="EMBL" id="AYW48765.1"/>
    </source>
</evidence>
<dbReference type="InterPro" id="IPR004474">
    <property type="entry name" value="LytR_CpsA_psr"/>
</dbReference>
<evidence type="ECO:0000313" key="7">
    <source>
        <dbReference type="Proteomes" id="UP000268310"/>
    </source>
</evidence>
<feature type="transmembrane region" description="Helical" evidence="3">
    <location>
        <begin position="7"/>
        <end position="27"/>
    </location>
</feature>
<reference evidence="6" key="4">
    <citation type="submission" date="2023-02" db="EMBL/GenBank/DDBJ databases">
        <authorList>
            <person name="Sun Q."/>
            <person name="Mori K."/>
        </authorList>
    </citation>
    <scope>NUCLEOTIDE SEQUENCE</scope>
    <source>
        <strain evidence="6">NBRC 114545</strain>
    </source>
</reference>
<keyword evidence="7" id="KW-1185">Reference proteome</keyword>
<sequence>MRLYQKIIVGILTAFALVVAGLTVYGMRALDDANSAINNINEEVNRRSSRRDKEVSIADREPFSILLLGVDTGGLGRQEDDEDPARTDSMMVVTVNPQKEESTIVSLERDIMADMLDDGKTFDKLSHAYAYGGVELSMDAVEQLLDIPIDHYATINLQGMTDLIDAVGGIEVNNEIDFTLEGVHVPDGKIKLDGEKGLAYARMRKDDPEGDIGRQRRQREVVTKIVDKLASIDSVSNYKKILNAVEKNSKTDFSWNDMLDIASNYYPAFENVDQEQLQGQNQMVNGLSYQILGLNELLDLQNQLKRQLELPTNDEIEIEPQNEYSQNGFIGNQFYDDTDEQEEPDPEEGEDDTEQPPEEDTQDTEEIPDSQEQEPQLPPENQEEQVPQVPPEQPEDNNPEDPNVNPGYEDPGVGNGMAEGNYW</sequence>
<dbReference type="Gene3D" id="3.40.630.190">
    <property type="entry name" value="LCP protein"/>
    <property type="match status" value="1"/>
</dbReference>
<evidence type="ECO:0000256" key="2">
    <source>
        <dbReference type="SAM" id="MobiDB-lite"/>
    </source>
</evidence>
<evidence type="ECO:0000256" key="3">
    <source>
        <dbReference type="SAM" id="Phobius"/>
    </source>
</evidence>
<dbReference type="EMBL" id="BSUW01000001">
    <property type="protein sequence ID" value="GMA71440.1"/>
    <property type="molecule type" value="Genomic_DNA"/>
</dbReference>
<keyword evidence="3" id="KW-0812">Transmembrane</keyword>
<organism evidence="6 8">
    <name type="scientific">Tetragenococcus osmophilus</name>
    <dbReference type="NCBI Taxonomy" id="526944"/>
    <lineage>
        <taxon>Bacteria</taxon>
        <taxon>Bacillati</taxon>
        <taxon>Bacillota</taxon>
        <taxon>Bacilli</taxon>
        <taxon>Lactobacillales</taxon>
        <taxon>Enterococcaceae</taxon>
        <taxon>Tetragenococcus</taxon>
    </lineage>
</organism>
<dbReference type="Pfam" id="PF03816">
    <property type="entry name" value="LytR_cpsA_psr"/>
    <property type="match status" value="1"/>
</dbReference>
<dbReference type="KEGG" id="too:C7K38_10475"/>
<feature type="compositionally biased region" description="Acidic residues" evidence="2">
    <location>
        <begin position="336"/>
        <end position="372"/>
    </location>
</feature>
<accession>A0AA38CXH1</accession>
<evidence type="ECO:0000313" key="6">
    <source>
        <dbReference type="EMBL" id="GMA71440.1"/>
    </source>
</evidence>
<feature type="region of interest" description="Disordered" evidence="2">
    <location>
        <begin position="314"/>
        <end position="423"/>
    </location>
</feature>
<reference evidence="5" key="3">
    <citation type="submission" date="2018-03" db="EMBL/GenBank/DDBJ databases">
        <authorList>
            <person name="Jeon C.O."/>
        </authorList>
    </citation>
    <scope>NUCLEOTIDE SEQUENCE</scope>
    <source>
        <strain evidence="5">JCM 31126</strain>
    </source>
</reference>
<reference evidence="5 7" key="1">
    <citation type="journal article" date="2012" name="Int. J. Syst. Evol. Microbiol.">
        <title>Characterization of Tetragenococcus strains from sugar thick juice reveals a novel species, Tetragenococcus osmophilus sp. nov., and divides Tetragenococcus halophilus into two subspecies, T. halophilus subsp. halophilus subsp. nov. and T. halophilus subsp. flandriensis subsp. nov.</title>
        <authorList>
            <person name="Juste A."/>
            <person name="Van Trappen S."/>
            <person name="Verreth C."/>
            <person name="Cleenwerck I."/>
            <person name="De Vos P."/>
            <person name="Lievens B."/>
            <person name="Willems K.A."/>
        </authorList>
    </citation>
    <scope>NUCLEOTIDE SEQUENCE [LARGE SCALE GENOMIC DNA]</scope>
    <source>
        <strain evidence="5 7">JCM 31126</strain>
    </source>
</reference>
<evidence type="ECO:0000313" key="8">
    <source>
        <dbReference type="Proteomes" id="UP001157039"/>
    </source>
</evidence>
<keyword evidence="3" id="KW-1133">Transmembrane helix</keyword>
<dbReference type="PANTHER" id="PTHR33392">
    <property type="entry name" value="POLYISOPRENYL-TEICHOIC ACID--PEPTIDOGLYCAN TEICHOIC ACID TRANSFERASE TAGU"/>
    <property type="match status" value="1"/>
</dbReference>
<feature type="domain" description="Cell envelope-related transcriptional attenuator" evidence="4">
    <location>
        <begin position="86"/>
        <end position="230"/>
    </location>
</feature>
<dbReference type="InterPro" id="IPR050922">
    <property type="entry name" value="LytR/CpsA/Psr_CW_biosynth"/>
</dbReference>
<proteinExistence type="inferred from homology"/>
<dbReference type="RefSeq" id="WP_123936547.1">
    <property type="nucleotide sequence ID" value="NZ_BSUW01000001.1"/>
</dbReference>
<evidence type="ECO:0000256" key="1">
    <source>
        <dbReference type="ARBA" id="ARBA00006068"/>
    </source>
</evidence>